<evidence type="ECO:0000256" key="2">
    <source>
        <dbReference type="SAM" id="Phobius"/>
    </source>
</evidence>
<dbReference type="Pfam" id="PF02719">
    <property type="entry name" value="Polysacc_synt_2"/>
    <property type="match status" value="1"/>
</dbReference>
<comment type="caution">
    <text evidence="4">The sequence shown here is derived from an EMBL/GenBank/DDBJ whole genome shotgun (WGS) entry which is preliminary data.</text>
</comment>
<feature type="transmembrane region" description="Helical" evidence="2">
    <location>
        <begin position="120"/>
        <end position="144"/>
    </location>
</feature>
<dbReference type="PANTHER" id="PTHR43318:SF1">
    <property type="entry name" value="POLYSACCHARIDE BIOSYNTHESIS PROTEIN EPSC-RELATED"/>
    <property type="match status" value="1"/>
</dbReference>
<accession>A0A3R5ZPK0</accession>
<dbReference type="InterPro" id="IPR036291">
    <property type="entry name" value="NAD(P)-bd_dom_sf"/>
</dbReference>
<evidence type="ECO:0000313" key="5">
    <source>
        <dbReference type="Proteomes" id="UP000285173"/>
    </source>
</evidence>
<keyword evidence="2" id="KW-0472">Membrane</keyword>
<gene>
    <name evidence="4" type="ORF">DW986_19575</name>
</gene>
<dbReference type="Proteomes" id="UP000285173">
    <property type="component" value="Unassembled WGS sequence"/>
</dbReference>
<name>A0A3R5ZPK0_9BACT</name>
<feature type="transmembrane region" description="Helical" evidence="2">
    <location>
        <begin position="56"/>
        <end position="77"/>
    </location>
</feature>
<dbReference type="SUPFAM" id="SSF51735">
    <property type="entry name" value="NAD(P)-binding Rossmann-fold domains"/>
    <property type="match status" value="1"/>
</dbReference>
<dbReference type="InterPro" id="IPR003869">
    <property type="entry name" value="Polysac_CapD-like"/>
</dbReference>
<dbReference type="PANTHER" id="PTHR43318">
    <property type="entry name" value="UDP-N-ACETYLGLUCOSAMINE 4,6-DEHYDRATASE"/>
    <property type="match status" value="1"/>
</dbReference>
<evidence type="ECO:0000256" key="1">
    <source>
        <dbReference type="ARBA" id="ARBA00007430"/>
    </source>
</evidence>
<dbReference type="Gene3D" id="3.40.50.720">
    <property type="entry name" value="NAD(P)-binding Rossmann-like Domain"/>
    <property type="match status" value="2"/>
</dbReference>
<feature type="transmembrane region" description="Helical" evidence="2">
    <location>
        <begin position="20"/>
        <end position="44"/>
    </location>
</feature>
<dbReference type="EMBL" id="QSEF01000057">
    <property type="protein sequence ID" value="RGZ42580.1"/>
    <property type="molecule type" value="Genomic_DNA"/>
</dbReference>
<proteinExistence type="inferred from homology"/>
<protein>
    <submittedName>
        <fullName evidence="4">Polysaccharide biosynthesis protein</fullName>
    </submittedName>
</protein>
<dbReference type="AlphaFoldDB" id="A0A3R5ZPK0"/>
<comment type="similarity">
    <text evidence="1">Belongs to the polysaccharide synthase family.</text>
</comment>
<reference evidence="4 5" key="1">
    <citation type="submission" date="2018-08" db="EMBL/GenBank/DDBJ databases">
        <title>A genome reference for cultivated species of the human gut microbiota.</title>
        <authorList>
            <person name="Zou Y."/>
            <person name="Xue W."/>
            <person name="Luo G."/>
        </authorList>
    </citation>
    <scope>NUCLEOTIDE SEQUENCE [LARGE SCALE GENOMIC DNA]</scope>
    <source>
        <strain evidence="4 5">AM50-15</strain>
    </source>
</reference>
<feature type="transmembrane region" description="Helical" evidence="2">
    <location>
        <begin position="89"/>
        <end position="108"/>
    </location>
</feature>
<organism evidence="4 5">
    <name type="scientific">Parabacteroides merdae</name>
    <dbReference type="NCBI Taxonomy" id="46503"/>
    <lineage>
        <taxon>Bacteria</taxon>
        <taxon>Pseudomonadati</taxon>
        <taxon>Bacteroidota</taxon>
        <taxon>Bacteroidia</taxon>
        <taxon>Bacteroidales</taxon>
        <taxon>Tannerellaceae</taxon>
        <taxon>Parabacteroides</taxon>
    </lineage>
</organism>
<evidence type="ECO:0000313" key="4">
    <source>
        <dbReference type="EMBL" id="RGZ42580.1"/>
    </source>
</evidence>
<dbReference type="InterPro" id="IPR051203">
    <property type="entry name" value="Polysaccharide_Synthase-Rel"/>
</dbReference>
<feature type="domain" description="Polysaccharide biosynthesis protein CapD-like" evidence="3">
    <location>
        <begin position="298"/>
        <end position="588"/>
    </location>
</feature>
<dbReference type="CDD" id="cd05237">
    <property type="entry name" value="UDP_invert_4-6DH_SDR_e"/>
    <property type="match status" value="1"/>
</dbReference>
<dbReference type="RefSeq" id="WP_122131435.1">
    <property type="nucleotide sequence ID" value="NZ_JADNHS010000001.1"/>
</dbReference>
<evidence type="ECO:0000259" key="3">
    <source>
        <dbReference type="Pfam" id="PF02719"/>
    </source>
</evidence>
<sequence length="641" mass="73092">MKINYLLLRLTREKYINRWVILLIDLFLSVFSTITSLALISYILDCDYSNQVVFRVFLASAFCSIVSFFVCQTYKGIIRHSAFTETGRIAMASSLKVAIVLPVLFLLTETFSFRSFLLGSVIDFFLTFFILTIFRVFLITGYTFMISSMTSRSKDKLLVFGHEKSSPAFLNDSFLRENSSYQVEGFLRFGPRISMRIGIYKVYFVSDQAEFNRLVNRYNIKAILFTDYKVVKEESERLVRFCEKKKIRMLLLPSIDELQGGKIQLRALPEVRIEDLLGREEIRINMEEIAGSLKGKVVLVTGAAGSIGSELCRQLCHFGLKQLVLFDSAETPMHNIRLELEEKFPDVEFTPVMGDIRMIHRVESIYQRFRPHIVFHAAAYKHVPLMEENPCEAVHTNVYGTRNVADMAVKYDVDKFIMVSTDKAVNPTNVMGASKRLAEMYVQSLSIAISKGRQSGKTRFITTRFGNVLGSNGSVIPRFREQLAKGGPLTVTHPDIIRYFMTIPEACRLVLEAAFMGKGNEIFVFDMGTPVKIADLARRMIELAGLIPGEDIEIKYTGLRPGEKLYEELLATKENTLPTENEKIYRAQVREYDYEDICTLMSPLIDLAIKVDKMGTVRMMKGIVPEFKSKNSVYEALDKAE</sequence>
<keyword evidence="2" id="KW-0812">Transmembrane</keyword>
<keyword evidence="2" id="KW-1133">Transmembrane helix</keyword>